<reference evidence="10 11" key="1">
    <citation type="submission" date="2017-09" db="EMBL/GenBank/DDBJ databases">
        <title>Depth-based differentiation of microbial function through sediment-hosted aquifers and enrichment of novel symbionts in the deep terrestrial subsurface.</title>
        <authorList>
            <person name="Probst A.J."/>
            <person name="Ladd B."/>
            <person name="Jarett J.K."/>
            <person name="Geller-Mcgrath D.E."/>
            <person name="Sieber C.M."/>
            <person name="Emerson J.B."/>
            <person name="Anantharaman K."/>
            <person name="Thomas B.C."/>
            <person name="Malmstrom R."/>
            <person name="Stieglmeier M."/>
            <person name="Klingl A."/>
            <person name="Woyke T."/>
            <person name="Ryan C.M."/>
            <person name="Banfield J.F."/>
        </authorList>
    </citation>
    <scope>NUCLEOTIDE SEQUENCE [LARGE SCALE GENOMIC DNA]</scope>
    <source>
        <strain evidence="10">CG07_land_8_20_14_0_80_42_15</strain>
    </source>
</reference>
<dbReference type="EMBL" id="PEWV01000025">
    <property type="protein sequence ID" value="PIU41956.1"/>
    <property type="molecule type" value="Genomic_DNA"/>
</dbReference>
<dbReference type="PANTHER" id="PTHR43356">
    <property type="entry name" value="PHOSPHATE ACETYLTRANSFERASE"/>
    <property type="match status" value="1"/>
</dbReference>
<organism evidence="10 11">
    <name type="scientific">Candidatus Aquitaenariimonas noxiae</name>
    <dbReference type="NCBI Taxonomy" id="1974741"/>
    <lineage>
        <taxon>Bacteria</taxon>
        <taxon>Pseudomonadati</taxon>
        <taxon>Candidatus Omnitrophota</taxon>
        <taxon>Candidatus Aquitaenariimonas</taxon>
    </lineage>
</organism>
<dbReference type="InterPro" id="IPR050500">
    <property type="entry name" value="Phos_Acetyltrans/Butyryltrans"/>
</dbReference>
<dbReference type="InterPro" id="IPR042113">
    <property type="entry name" value="P_AcTrfase_dom1"/>
</dbReference>
<dbReference type="Gene3D" id="3.40.50.10950">
    <property type="match status" value="1"/>
</dbReference>
<dbReference type="PIRSF" id="PIRSF000428">
    <property type="entry name" value="P_Ac_trans"/>
    <property type="match status" value="1"/>
</dbReference>
<evidence type="ECO:0000259" key="9">
    <source>
        <dbReference type="Pfam" id="PF01515"/>
    </source>
</evidence>
<gene>
    <name evidence="10" type="primary">pta</name>
    <name evidence="10" type="ORF">COS99_02480</name>
</gene>
<dbReference type="InterPro" id="IPR004614">
    <property type="entry name" value="P_AcTrfase"/>
</dbReference>
<sequence length="333" mass="35748">MKMQLLEKIREKARKRNRRIALPEVEDVRILRAAQEAAALKVAKIVLVGDEEKAKAAAKANSVKLDGIEIINPLKSKNLDKFANEFFQIRKHKGITEAEALATAKNPLFYTALMTRFGDVDGFVAGTVETSANVARAGIYCVGVDKSAGTLSSAFAIVIEGCKYGEEGGFVFSDCAVVPDPSPRQLAGIAYSSGNLFRFLFEKEPIVALLSYSTKGSASGPMVDKVVEAVRIAKELYPNLKLDGEMQVDAAVDAGVAKKKCPDSPVGGKANVLIFPDINSGNIAYKIVDRLAQDSKAIGPLLQGLAKPCSDLSRGCKWEDIVDAIAITAVRDK</sequence>
<evidence type="ECO:0000256" key="2">
    <source>
        <dbReference type="ARBA" id="ARBA00004989"/>
    </source>
</evidence>
<dbReference type="AlphaFoldDB" id="A0A2J0L3W2"/>
<dbReference type="PANTHER" id="PTHR43356:SF3">
    <property type="entry name" value="PHOSPHATE ACETYLTRANSFERASE"/>
    <property type="match status" value="1"/>
</dbReference>
<protein>
    <recommendedName>
        <fullName evidence="5">Phosphate acetyltransferase</fullName>
        <ecNumber evidence="4">2.3.1.8</ecNumber>
    </recommendedName>
    <alternativeName>
        <fullName evidence="8">Phosphotransacetylase</fullName>
    </alternativeName>
</protein>
<dbReference type="EC" id="2.3.1.8" evidence="4"/>
<comment type="similarity">
    <text evidence="3">Belongs to the phosphate acetyltransferase and butyryltransferase family.</text>
</comment>
<dbReference type="GO" id="GO:0008959">
    <property type="term" value="F:phosphate acetyltransferase activity"/>
    <property type="evidence" value="ECO:0007669"/>
    <property type="project" value="UniProtKB-EC"/>
</dbReference>
<dbReference type="InterPro" id="IPR012147">
    <property type="entry name" value="P_Ac_Bu_trans"/>
</dbReference>
<dbReference type="Proteomes" id="UP000230052">
    <property type="component" value="Unassembled WGS sequence"/>
</dbReference>
<dbReference type="InterPro" id="IPR002505">
    <property type="entry name" value="PTA_PTB"/>
</dbReference>
<evidence type="ECO:0000256" key="6">
    <source>
        <dbReference type="ARBA" id="ARBA00022679"/>
    </source>
</evidence>
<feature type="domain" description="Phosphate acetyl/butaryl transferase" evidence="9">
    <location>
        <begin position="5"/>
        <end position="329"/>
    </location>
</feature>
<dbReference type="NCBIfam" id="NF007233">
    <property type="entry name" value="PRK09653.1"/>
    <property type="match status" value="1"/>
</dbReference>
<evidence type="ECO:0000256" key="4">
    <source>
        <dbReference type="ARBA" id="ARBA00012707"/>
    </source>
</evidence>
<proteinExistence type="inferred from homology"/>
<comment type="caution">
    <text evidence="10">The sequence shown here is derived from an EMBL/GenBank/DDBJ whole genome shotgun (WGS) entry which is preliminary data.</text>
</comment>
<evidence type="ECO:0000313" key="11">
    <source>
        <dbReference type="Proteomes" id="UP000230052"/>
    </source>
</evidence>
<dbReference type="SUPFAM" id="SSF53659">
    <property type="entry name" value="Isocitrate/Isopropylmalate dehydrogenase-like"/>
    <property type="match status" value="1"/>
</dbReference>
<evidence type="ECO:0000256" key="7">
    <source>
        <dbReference type="ARBA" id="ARBA00023315"/>
    </source>
</evidence>
<dbReference type="InterPro" id="IPR042112">
    <property type="entry name" value="P_AcTrfase_dom2"/>
</dbReference>
<evidence type="ECO:0000313" key="10">
    <source>
        <dbReference type="EMBL" id="PIU41956.1"/>
    </source>
</evidence>
<evidence type="ECO:0000256" key="5">
    <source>
        <dbReference type="ARBA" id="ARBA00021528"/>
    </source>
</evidence>
<evidence type="ECO:0000256" key="1">
    <source>
        <dbReference type="ARBA" id="ARBA00000705"/>
    </source>
</evidence>
<accession>A0A2J0L3W2</accession>
<keyword evidence="7" id="KW-0012">Acyltransferase</keyword>
<dbReference type="Gene3D" id="3.40.50.10750">
    <property type="entry name" value="Isocitrate/Isopropylmalate dehydrogenase-like"/>
    <property type="match status" value="1"/>
</dbReference>
<evidence type="ECO:0000256" key="3">
    <source>
        <dbReference type="ARBA" id="ARBA00005656"/>
    </source>
</evidence>
<keyword evidence="6 10" id="KW-0808">Transferase</keyword>
<dbReference type="NCBIfam" id="TIGR00651">
    <property type="entry name" value="pta"/>
    <property type="match status" value="1"/>
</dbReference>
<evidence type="ECO:0000256" key="8">
    <source>
        <dbReference type="ARBA" id="ARBA00031108"/>
    </source>
</evidence>
<comment type="catalytic activity">
    <reaction evidence="1">
        <text>acetyl-CoA + phosphate = acetyl phosphate + CoA</text>
        <dbReference type="Rhea" id="RHEA:19521"/>
        <dbReference type="ChEBI" id="CHEBI:22191"/>
        <dbReference type="ChEBI" id="CHEBI:43474"/>
        <dbReference type="ChEBI" id="CHEBI:57287"/>
        <dbReference type="ChEBI" id="CHEBI:57288"/>
        <dbReference type="EC" id="2.3.1.8"/>
    </reaction>
</comment>
<name>A0A2J0L3W2_9BACT</name>
<dbReference type="Pfam" id="PF01515">
    <property type="entry name" value="PTA_PTB"/>
    <property type="match status" value="1"/>
</dbReference>
<comment type="pathway">
    <text evidence="2">Metabolic intermediate biosynthesis; acetyl-CoA biosynthesis; acetyl-CoA from acetate: step 2/2.</text>
</comment>